<feature type="active site" description="Proton donor 1" evidence="5">
    <location>
        <position position="497"/>
    </location>
</feature>
<dbReference type="CDD" id="cd06461">
    <property type="entry name" value="M2_ACE"/>
    <property type="match status" value="3"/>
</dbReference>
<feature type="disulfide bond" evidence="12">
    <location>
        <begin position="663"/>
        <end position="671"/>
    </location>
</feature>
<feature type="binding site" evidence="7">
    <location>
        <position position="208"/>
    </location>
    <ligand>
        <name>chloride</name>
        <dbReference type="ChEBI" id="CHEBI:17996"/>
        <label>1</label>
    </ligand>
</feature>
<feature type="disulfide bond" evidence="9 12">
    <location>
        <begin position="522"/>
        <end position="540"/>
    </location>
</feature>
<feature type="binding site" evidence="8">
    <location>
        <position position="367"/>
    </location>
    <ligand>
        <name>Zn(2+)</name>
        <dbReference type="ChEBI" id="CHEBI:29105"/>
        <label>1</label>
        <note>catalytic</note>
    </ligand>
</feature>
<evidence type="ECO:0000256" key="8">
    <source>
        <dbReference type="PIRSR" id="PIRSR601548-3"/>
    </source>
</evidence>
<feature type="binding site" evidence="11">
    <location>
        <position position="395"/>
    </location>
    <ligand>
        <name>Zn(2+)</name>
        <dbReference type="ChEBI" id="CHEBI:29105"/>
        <label>2</label>
        <note>catalytic</note>
    </ligand>
</feature>
<feature type="active site" description="Proton donor 2" evidence="10">
    <location>
        <position position="497"/>
    </location>
</feature>
<keyword evidence="2 15" id="KW-0732">Signal</keyword>
<evidence type="ECO:0000256" key="13">
    <source>
        <dbReference type="RuleBase" id="RU361144"/>
    </source>
</evidence>
<feature type="binding site" evidence="11">
    <location>
        <position position="371"/>
    </location>
    <ligand>
        <name>Zn(2+)</name>
        <dbReference type="ChEBI" id="CHEBI:29105"/>
        <label>2</label>
        <note>catalytic</note>
    </ligand>
</feature>
<keyword evidence="17" id="KW-1185">Reference proteome</keyword>
<feature type="glycosylation site" description="N-linked (GlcNAc...) asparagine" evidence="6">
    <location>
        <position position="53"/>
    </location>
</feature>
<evidence type="ECO:0000256" key="10">
    <source>
        <dbReference type="PIRSR" id="PIRSR601548-6"/>
    </source>
</evidence>
<dbReference type="PRINTS" id="PR00791">
    <property type="entry name" value="PEPDIPTASEA"/>
</dbReference>
<feature type="active site" description="Proton acceptor 1" evidence="5">
    <location>
        <position position="368"/>
    </location>
</feature>
<evidence type="ECO:0000256" key="15">
    <source>
        <dbReference type="SAM" id="SignalP"/>
    </source>
</evidence>
<dbReference type="SUPFAM" id="SSF55486">
    <property type="entry name" value="Metalloproteases ('zincins'), catalytic domain"/>
    <property type="match status" value="3"/>
</dbReference>
<feature type="binding site" evidence="8">
    <location>
        <position position="395"/>
    </location>
    <ligand>
        <name>Zn(2+)</name>
        <dbReference type="ChEBI" id="CHEBI:29105"/>
        <label>1</label>
        <note>catalytic</note>
    </ligand>
</feature>
<comment type="caution">
    <text evidence="12">Lacks conserved residue(s) required for the propagation of feature annotation.</text>
</comment>
<evidence type="ECO:0000256" key="12">
    <source>
        <dbReference type="PROSITE-ProRule" id="PRU01355"/>
    </source>
</evidence>
<dbReference type="GO" id="GO:0004180">
    <property type="term" value="F:carboxypeptidase activity"/>
    <property type="evidence" value="ECO:0007669"/>
    <property type="project" value="UniProtKB-KW"/>
</dbReference>
<protein>
    <recommendedName>
        <fullName evidence="13">Angiotensin-converting enzyme</fullName>
        <ecNumber evidence="13">3.4.-.-</ecNumber>
    </recommendedName>
</protein>
<feature type="disulfide bond" evidence="9 12">
    <location>
        <begin position="336"/>
        <end position="354"/>
    </location>
</feature>
<dbReference type="PROSITE" id="PS52011">
    <property type="entry name" value="PEPTIDASE_M2"/>
    <property type="match status" value="3"/>
</dbReference>
<dbReference type="GO" id="GO:0008241">
    <property type="term" value="F:peptidyl-dipeptidase activity"/>
    <property type="evidence" value="ECO:0007669"/>
    <property type="project" value="InterPro"/>
</dbReference>
<dbReference type="InterPro" id="IPR001548">
    <property type="entry name" value="Peptidase_M2"/>
</dbReference>
<feature type="binding site" evidence="7">
    <location>
        <position position="506"/>
    </location>
    <ligand>
        <name>chloride</name>
        <dbReference type="ChEBI" id="CHEBI:17996"/>
        <label>1</label>
    </ligand>
</feature>
<keyword evidence="8 13" id="KW-0862">Zinc</keyword>
<dbReference type="GO" id="GO:0006508">
    <property type="term" value="P:proteolysis"/>
    <property type="evidence" value="ECO:0007669"/>
    <property type="project" value="UniProtKB-KW"/>
</dbReference>
<dbReference type="Pfam" id="PF01401">
    <property type="entry name" value="Peptidase_M2"/>
    <property type="match status" value="3"/>
</dbReference>
<keyword evidence="13" id="KW-0378">Hydrolase</keyword>
<feature type="compositionally biased region" description="Low complexity" evidence="14">
    <location>
        <begin position="1210"/>
        <end position="1225"/>
    </location>
</feature>
<dbReference type="EC" id="3.4.-.-" evidence="13"/>
<dbReference type="STRING" id="30019.A0A0M4ECZ1"/>
<evidence type="ECO:0000256" key="6">
    <source>
        <dbReference type="PIRSR" id="PIRSR601548-10"/>
    </source>
</evidence>
<evidence type="ECO:0000256" key="5">
    <source>
        <dbReference type="PIRSR" id="PIRSR601548-1"/>
    </source>
</evidence>
<feature type="signal peptide" evidence="15">
    <location>
        <begin position="1"/>
        <end position="17"/>
    </location>
</feature>
<name>A0A0M4ECZ1_DROBS</name>
<dbReference type="GO" id="GO:0008237">
    <property type="term" value="F:metallopeptidase activity"/>
    <property type="evidence" value="ECO:0007669"/>
    <property type="project" value="UniProtKB-KW"/>
</dbReference>
<feature type="disulfide bond" evidence="12">
    <location>
        <begin position="1417"/>
        <end position="1425"/>
    </location>
</feature>
<keyword evidence="13" id="KW-0121">Carboxypeptidase</keyword>
<dbReference type="GO" id="GO:0005615">
    <property type="term" value="C:extracellular space"/>
    <property type="evidence" value="ECO:0007669"/>
    <property type="project" value="TreeGrafter"/>
</dbReference>
<comment type="similarity">
    <text evidence="1 12 13">Belongs to the peptidase M2 family.</text>
</comment>
<gene>
    <name evidence="16" type="ORF">Dbus_chr2Lg1657</name>
</gene>
<sequence length="1789" mass="208068">MKLLVLAFLATLALSQALVKEEIAAKEYLENLNKELALRTNVDTEAAWAYASNINDENEKKRNENAAELAKFLKEIAADTQKFNWRSYQSEDIKRQFKFLTKLGYAALSESDYKELLETLSSMESNYAKVKVCDFKDAKKCDLALEPEIEEIITKSRNPEELKYYWREFYDKAGTAVRPQFEKYIELNTKAAHLNNFTSGAEVWLDEYEDPTFEKQLEAIFAEIRPLYEQVHGYVRYRLRQHYGNEVVSEKGPLPMHLLGNMWAQQWSDIADIVSPFPDKPLVDVSAEMIKQGYNPLKMFQMGDDFFTSMNLTKLPKDFWDKSIIEKPTDGRDLICHASAWDFYLQDDVRIKQCTTVTQSQFFTVHHELGHIQYFLQYQHLPFVYRTGANPGFHEAVGDVLSLSVSTPKHLEKVGLLKNYKQDEEQRINNLFLTALDKIVFLPFAFTMDKYRWSLFRGEVDKSKWNCAFWKLREEYSGIEPPVVRTEKDFDAPAKYHVSADVEYLRYLVSFIIQFQFYKSACIKAGQYDPKNPELPLDNCDIYGSAAAGKAFQNMLSMGASKPWPDALQAFNGERTMTGKAIAEYFEPLRVWLEAENKKNKVPIGWTASDTKLKRLQLGDALQRRQLQRMPQLGYEALEQHELAQLYALTANMSDGYKHLKMCAYEQPGNCSLRLVPEVQQLLGQCDNPQEIEYYWLEWRRVAGLGRRKQFLSFMQLYSKTAKANGYALAEDYWFHQLELSGQQALALLEQLMAQLRPLFLQFHAHVRGALRQFYGLQLVPRGRAYPQQLAELYLAKAFRQAGTDWVLDLPARAIGVFNISAALQRRGLANTRRMFWNVAEYFRGLGLPQLQNSLWSHAQPLSQQDDDECWHKVWTFHAATSNNFTYCVLQDEQRFFNMFEAQLELHYAHAVARQPVLLREEPLPHFKEALGKCFALAASSPRYLRRLGLQQPSALWSSLPARLNRLYFHGLQIVFLLPVFYVLDRYRVELLSGQHQADANEAFWRLTELYTGARAPIQRSNAQFDAPAKLLMEVDDQYTNHLLSTVLQFQLYKHLCSATGQYIKDSTDKPLDLCDLSDQRAIGPALYQVMALGSTLHYREILQQLPEIYYNGSPNIATTPAQLRADRDRSQRYGPPYSEDGAGRGSSSDDGLDDFRYGQTYDERMRLGYNYPTPRLNFTDRSDDSPFSNDGQRHRYSNHNYGPSSSSTDRNFNSDNDLNNQNNNARYSDVPFNNQFNYNNNPNNPFNGGNNQFNNNNNPNVEFVGINNRNRFENPYLNNQDRFNLNQGQLDRQRYQQDRRYQQELEKLRNLLVETDQKGSLECTANVAAQWNFETNVNDYTQTEALNAQQRYVEYQRIVAEQSKHINKDLIFDRRLYRQLMLQSEVGPNALPLDVLDRYNRLLNEMLFLYNGASICAYQQPFQCDLHYVPQLKDIMAKSRDWDELQHTWVEYHRKVGRGMRDSYEQLIDVMQEVAYVNNVTNGGEYWYLAYESGNFRQDMDIVWEQIRPLYESLHSYVRRKLRDYYGPDRISRIAPIPSHILGNMYGQSWSNALDILIPYPGRKLIDVTPRMVEQGYTPLLMFQLAEEFFTSINMSAVGPEFYRNSIFEQPLDRRVLCDPSAWDFCSRHDFRVKICTDINQRSLISVHHEMAHIQYFLQYRHLPKVFRNGANPAFHQAVGDAIGLSVSTPKHLQTLGLLQRSLDESSYDINYLFTMAIDKVAFLPFALSLDNWRYDVFSGNANKRVMNCHYWNLREKYSGIKPPVLRSEMDFDLGAKYHIPANIPYIK</sequence>
<dbReference type="GO" id="GO:0005886">
    <property type="term" value="C:plasma membrane"/>
    <property type="evidence" value="ECO:0007669"/>
    <property type="project" value="TreeGrafter"/>
</dbReference>
<reference evidence="16 17" key="1">
    <citation type="submission" date="2015-08" db="EMBL/GenBank/DDBJ databases">
        <title>Ancestral chromatin configuration constrains chromatin evolution on differentiating sex chromosomes in Drosophila.</title>
        <authorList>
            <person name="Zhou Q."/>
            <person name="Bachtrog D."/>
        </authorList>
    </citation>
    <scope>NUCLEOTIDE SEQUENCE [LARGE SCALE GENOMIC DNA]</scope>
    <source>
        <tissue evidence="16">Whole larvae</tissue>
    </source>
</reference>
<evidence type="ECO:0000256" key="7">
    <source>
        <dbReference type="PIRSR" id="PIRSR601548-2"/>
    </source>
</evidence>
<accession>A0A0M4ECZ1</accession>
<evidence type="ECO:0000256" key="2">
    <source>
        <dbReference type="ARBA" id="ARBA00022729"/>
    </source>
</evidence>
<feature type="disulfide bond" evidence="12">
    <location>
        <begin position="1057"/>
        <end position="1075"/>
    </location>
</feature>
<proteinExistence type="inferred from homology"/>
<keyword evidence="4 6" id="KW-0325">Glycoprotein</keyword>
<evidence type="ECO:0000256" key="14">
    <source>
        <dbReference type="SAM" id="MobiDB-lite"/>
    </source>
</evidence>
<evidence type="ECO:0000256" key="1">
    <source>
        <dbReference type="ARBA" id="ARBA00008139"/>
    </source>
</evidence>
<evidence type="ECO:0000313" key="16">
    <source>
        <dbReference type="EMBL" id="ALC39572.1"/>
    </source>
</evidence>
<feature type="active site" description="Proton acceptor 2" evidence="10">
    <location>
        <position position="368"/>
    </location>
</feature>
<keyword evidence="13" id="KW-0482">Metalloprotease</keyword>
<feature type="chain" id="PRO_5005793066" description="Angiotensin-converting enzyme" evidence="15">
    <location>
        <begin position="18"/>
        <end position="1789"/>
    </location>
</feature>
<dbReference type="Proteomes" id="UP000494163">
    <property type="component" value="Chromosome 2L"/>
</dbReference>
<keyword evidence="13" id="KW-0645">Protease</keyword>
<keyword evidence="3 9" id="KW-1015">Disulfide bond</keyword>
<feature type="disulfide bond" evidence="12">
    <location>
        <begin position="1619"/>
        <end position="1637"/>
    </location>
</feature>
<evidence type="ECO:0000256" key="3">
    <source>
        <dbReference type="ARBA" id="ARBA00023157"/>
    </source>
</evidence>
<feature type="compositionally biased region" description="Polar residues" evidence="14">
    <location>
        <begin position="1199"/>
        <end position="1209"/>
    </location>
</feature>
<feature type="region of interest" description="Disordered" evidence="14">
    <location>
        <begin position="1114"/>
        <end position="1227"/>
    </location>
</feature>
<feature type="disulfide bond" evidence="12">
    <location>
        <begin position="870"/>
        <end position="888"/>
    </location>
</feature>
<evidence type="ECO:0000256" key="11">
    <source>
        <dbReference type="PIRSR" id="PIRSR601548-8"/>
    </source>
</evidence>
<dbReference type="OMA" id="QGRANNE"/>
<feature type="disulfide bond" evidence="9 12">
    <location>
        <begin position="133"/>
        <end position="141"/>
    </location>
</feature>
<keyword evidence="8 13" id="KW-0479">Metal-binding</keyword>
<dbReference type="PANTHER" id="PTHR10514">
    <property type="entry name" value="ANGIOTENSIN-CONVERTING ENZYME"/>
    <property type="match status" value="1"/>
</dbReference>
<dbReference type="SMR" id="A0A0M4ECZ1"/>
<dbReference type="OrthoDB" id="10029630at2759"/>
<feature type="binding site" evidence="11">
    <location>
        <position position="367"/>
    </location>
    <ligand>
        <name>Zn(2+)</name>
        <dbReference type="ChEBI" id="CHEBI:29105"/>
        <label>2</label>
        <note>catalytic</note>
    </ligand>
</feature>
<dbReference type="PANTHER" id="PTHR10514:SF44">
    <property type="entry name" value="ANGIOTENSIN-CONVERTING ENZYME-RELATED"/>
    <property type="match status" value="1"/>
</dbReference>
<feature type="binding site" evidence="8">
    <location>
        <position position="371"/>
    </location>
    <ligand>
        <name>Zn(2+)</name>
        <dbReference type="ChEBI" id="CHEBI:29105"/>
        <label>1</label>
        <note>catalytic</note>
    </ligand>
</feature>
<dbReference type="EMBL" id="CP012523">
    <property type="protein sequence ID" value="ALC39572.1"/>
    <property type="molecule type" value="Genomic_DNA"/>
</dbReference>
<feature type="compositionally biased region" description="Basic and acidic residues" evidence="14">
    <location>
        <begin position="1154"/>
        <end position="1167"/>
    </location>
</feature>
<evidence type="ECO:0000313" key="17">
    <source>
        <dbReference type="Proteomes" id="UP000494163"/>
    </source>
</evidence>
<dbReference type="GO" id="GO:0046872">
    <property type="term" value="F:metal ion binding"/>
    <property type="evidence" value="ECO:0007669"/>
    <property type="project" value="UniProtKB-KW"/>
</dbReference>
<evidence type="ECO:0000256" key="4">
    <source>
        <dbReference type="ARBA" id="ARBA00023180"/>
    </source>
</evidence>
<organism evidence="16 17">
    <name type="scientific">Drosophila busckii</name>
    <name type="common">Fruit fly</name>
    <dbReference type="NCBI Taxonomy" id="30019"/>
    <lineage>
        <taxon>Eukaryota</taxon>
        <taxon>Metazoa</taxon>
        <taxon>Ecdysozoa</taxon>
        <taxon>Arthropoda</taxon>
        <taxon>Hexapoda</taxon>
        <taxon>Insecta</taxon>
        <taxon>Pterygota</taxon>
        <taxon>Neoptera</taxon>
        <taxon>Endopterygota</taxon>
        <taxon>Diptera</taxon>
        <taxon>Brachycera</taxon>
        <taxon>Muscomorpha</taxon>
        <taxon>Ephydroidea</taxon>
        <taxon>Drosophilidae</taxon>
        <taxon>Drosophila</taxon>
    </lineage>
</organism>
<evidence type="ECO:0000256" key="9">
    <source>
        <dbReference type="PIRSR" id="PIRSR601548-4"/>
    </source>
</evidence>